<protein>
    <recommendedName>
        <fullName evidence="10">Fluoride-specific ion channel FluC</fullName>
    </recommendedName>
</protein>
<keyword evidence="10" id="KW-0813">Transport</keyword>
<reference evidence="11 12" key="1">
    <citation type="submission" date="2019-06" db="EMBL/GenBank/DDBJ databases">
        <title>Genome analyses of bacteria isolated from kimchi.</title>
        <authorList>
            <person name="Lee S."/>
            <person name="Ahn S."/>
            <person name="Roh S."/>
        </authorList>
    </citation>
    <scope>NUCLEOTIDE SEQUENCE [LARGE SCALE GENOMIC DNA]</scope>
    <source>
        <strain evidence="11 12">CBA3625</strain>
    </source>
</reference>
<gene>
    <name evidence="10" type="primary">fluC</name>
    <name evidence="10" type="synonym">crcB</name>
    <name evidence="11" type="ORF">FGL83_03760</name>
</gene>
<evidence type="ECO:0000256" key="9">
    <source>
        <dbReference type="ARBA" id="ARBA00049940"/>
    </source>
</evidence>
<keyword evidence="2 10" id="KW-1003">Cell membrane</keyword>
<feature type="binding site" evidence="10">
    <location>
        <position position="68"/>
    </location>
    <ligand>
        <name>Na(+)</name>
        <dbReference type="ChEBI" id="CHEBI:29101"/>
        <note>structural</note>
    </ligand>
</feature>
<keyword evidence="4 10" id="KW-1133">Transmembrane helix</keyword>
<dbReference type="EMBL" id="CP042387">
    <property type="protein sequence ID" value="QEA43846.1"/>
    <property type="molecule type" value="Genomic_DNA"/>
</dbReference>
<evidence type="ECO:0000256" key="3">
    <source>
        <dbReference type="ARBA" id="ARBA00022692"/>
    </source>
</evidence>
<evidence type="ECO:0000256" key="1">
    <source>
        <dbReference type="ARBA" id="ARBA00004651"/>
    </source>
</evidence>
<feature type="transmembrane region" description="Helical" evidence="10">
    <location>
        <begin position="89"/>
        <end position="112"/>
    </location>
</feature>
<keyword evidence="10" id="KW-0406">Ion transport</keyword>
<feature type="binding site" evidence="10">
    <location>
        <position position="71"/>
    </location>
    <ligand>
        <name>Na(+)</name>
        <dbReference type="ChEBI" id="CHEBI:29101"/>
        <note>structural</note>
    </ligand>
</feature>
<evidence type="ECO:0000256" key="10">
    <source>
        <dbReference type="HAMAP-Rule" id="MF_00454"/>
    </source>
</evidence>
<dbReference type="RefSeq" id="WP_029510020.1">
    <property type="nucleotide sequence ID" value="NZ_CALTUT010000016.1"/>
</dbReference>
<dbReference type="GO" id="GO:0062054">
    <property type="term" value="F:fluoride channel activity"/>
    <property type="evidence" value="ECO:0007669"/>
    <property type="project" value="UniProtKB-UniRule"/>
</dbReference>
<dbReference type="GO" id="GO:0005886">
    <property type="term" value="C:plasma membrane"/>
    <property type="evidence" value="ECO:0007669"/>
    <property type="project" value="UniProtKB-SubCell"/>
</dbReference>
<evidence type="ECO:0000256" key="2">
    <source>
        <dbReference type="ARBA" id="ARBA00022475"/>
    </source>
</evidence>
<dbReference type="GO" id="GO:0046872">
    <property type="term" value="F:metal ion binding"/>
    <property type="evidence" value="ECO:0007669"/>
    <property type="project" value="UniProtKB-KW"/>
</dbReference>
<dbReference type="KEGG" id="llf:BCR17_04400"/>
<evidence type="ECO:0000256" key="8">
    <source>
        <dbReference type="ARBA" id="ARBA00035585"/>
    </source>
</evidence>
<keyword evidence="10" id="KW-0915">Sodium</keyword>
<dbReference type="InterPro" id="IPR003691">
    <property type="entry name" value="FluC"/>
</dbReference>
<dbReference type="HAMAP" id="MF_00454">
    <property type="entry name" value="FluC"/>
    <property type="match status" value="1"/>
</dbReference>
<keyword evidence="10" id="KW-0479">Metal-binding</keyword>
<comment type="function">
    <text evidence="9 10">Fluoride-specific ion channel. Important for reducing fluoride concentration in the cell, thus reducing its toxicity.</text>
</comment>
<evidence type="ECO:0000256" key="7">
    <source>
        <dbReference type="ARBA" id="ARBA00035120"/>
    </source>
</evidence>
<organism evidence="11 12">
    <name type="scientific">Leuconostoc lactis</name>
    <dbReference type="NCBI Taxonomy" id="1246"/>
    <lineage>
        <taxon>Bacteria</taxon>
        <taxon>Bacillati</taxon>
        <taxon>Bacillota</taxon>
        <taxon>Bacilli</taxon>
        <taxon>Lactobacillales</taxon>
        <taxon>Lactobacillaceae</taxon>
        <taxon>Leuconostoc</taxon>
    </lineage>
</organism>
<sequence>MTILMAIFIGSFVGTMLRYVCLTFWPWQTTYLTAVFTVNMIGAFFMGVMFATNTLQVWHGAIATGVLGGLTTFSTMMTQSAQRPRRQSLYLIVQVAAGLLSFVLGSLLAVILK</sequence>
<evidence type="ECO:0000256" key="4">
    <source>
        <dbReference type="ARBA" id="ARBA00022989"/>
    </source>
</evidence>
<dbReference type="GO" id="GO:0140114">
    <property type="term" value="P:cellular detoxification of fluoride"/>
    <property type="evidence" value="ECO:0007669"/>
    <property type="project" value="UniProtKB-UniRule"/>
</dbReference>
<comment type="similarity">
    <text evidence="7 10">Belongs to the fluoride channel Fluc/FEX (TC 1.A.43) family.</text>
</comment>
<feature type="transmembrane region" description="Helical" evidence="10">
    <location>
        <begin position="57"/>
        <end position="77"/>
    </location>
</feature>
<feature type="transmembrane region" description="Helical" evidence="10">
    <location>
        <begin position="32"/>
        <end position="51"/>
    </location>
</feature>
<dbReference type="AlphaFoldDB" id="A0AAP9ED62"/>
<proteinExistence type="inferred from homology"/>
<name>A0AAP9ED62_LEULA</name>
<keyword evidence="5 10" id="KW-0472">Membrane</keyword>
<comment type="activity regulation">
    <text evidence="10">Na(+) is not transported, but it plays an essential structural role and its presence is essential for fluoride channel function.</text>
</comment>
<keyword evidence="6 10" id="KW-0407">Ion channel</keyword>
<comment type="subcellular location">
    <subcellularLocation>
        <location evidence="1 10">Cell membrane</location>
        <topology evidence="1 10">Multi-pass membrane protein</topology>
    </subcellularLocation>
</comment>
<evidence type="ECO:0000313" key="12">
    <source>
        <dbReference type="Proteomes" id="UP000321298"/>
    </source>
</evidence>
<dbReference type="GeneID" id="66531297"/>
<keyword evidence="3 10" id="KW-0812">Transmembrane</keyword>
<evidence type="ECO:0000313" key="11">
    <source>
        <dbReference type="EMBL" id="QEA43846.1"/>
    </source>
</evidence>
<evidence type="ECO:0000256" key="5">
    <source>
        <dbReference type="ARBA" id="ARBA00023136"/>
    </source>
</evidence>
<dbReference type="Pfam" id="PF02537">
    <property type="entry name" value="CRCB"/>
    <property type="match status" value="1"/>
</dbReference>
<comment type="catalytic activity">
    <reaction evidence="8">
        <text>fluoride(in) = fluoride(out)</text>
        <dbReference type="Rhea" id="RHEA:76159"/>
        <dbReference type="ChEBI" id="CHEBI:17051"/>
    </reaction>
    <physiologicalReaction direction="left-to-right" evidence="8">
        <dbReference type="Rhea" id="RHEA:76160"/>
    </physiologicalReaction>
</comment>
<keyword evidence="12" id="KW-1185">Reference proteome</keyword>
<accession>A0AAP9ED62</accession>
<dbReference type="Proteomes" id="UP000321298">
    <property type="component" value="Chromosome"/>
</dbReference>
<evidence type="ECO:0000256" key="6">
    <source>
        <dbReference type="ARBA" id="ARBA00023303"/>
    </source>
</evidence>
<feature type="transmembrane region" description="Helical" evidence="10">
    <location>
        <begin position="6"/>
        <end position="25"/>
    </location>
</feature>